<keyword evidence="1" id="KW-0472">Membrane</keyword>
<comment type="caution">
    <text evidence="2">The sequence shown here is derived from an EMBL/GenBank/DDBJ whole genome shotgun (WGS) entry which is preliminary data.</text>
</comment>
<dbReference type="Proteomes" id="UP000051739">
    <property type="component" value="Unassembled WGS sequence"/>
</dbReference>
<dbReference type="InterPro" id="IPR024529">
    <property type="entry name" value="ECF_trnsprt_substrate-spec"/>
</dbReference>
<sequence>MHLLSWRGPKITARVITISALFLALKIVVGFIPAIGSAQLVQIGLGFLVTAPMGYYLGPWLSGIILVFDDIISNTIFNFGGSMFFPGYTFSSLISGIIAGAFLYQQKPTLKRIFTYMFVQILISNVILGTLWLVMMGVFSILTPVPFAIRMLKEVVTWPIEAIVVYYLLNSLLKARLERYIYQ</sequence>
<dbReference type="RefSeq" id="WP_056937093.1">
    <property type="nucleotide sequence ID" value="NZ_AZFN01000008.1"/>
</dbReference>
<evidence type="ECO:0000313" key="2">
    <source>
        <dbReference type="EMBL" id="KRM02640.1"/>
    </source>
</evidence>
<keyword evidence="1" id="KW-0812">Transmembrane</keyword>
<dbReference type="PATRIC" id="fig|1423749.3.peg.1709"/>
<protein>
    <submittedName>
        <fullName evidence="2">Uncharacterized protein</fullName>
    </submittedName>
</protein>
<reference evidence="2 3" key="1">
    <citation type="journal article" date="2015" name="Genome Announc.">
        <title>Expanding the biotechnology potential of lactobacilli through comparative genomics of 213 strains and associated genera.</title>
        <authorList>
            <person name="Sun Z."/>
            <person name="Harris H.M."/>
            <person name="McCann A."/>
            <person name="Guo C."/>
            <person name="Argimon S."/>
            <person name="Zhang W."/>
            <person name="Yang X."/>
            <person name="Jeffery I.B."/>
            <person name="Cooney J.C."/>
            <person name="Kagawa T.F."/>
            <person name="Liu W."/>
            <person name="Song Y."/>
            <person name="Salvetti E."/>
            <person name="Wrobel A."/>
            <person name="Rasinkangas P."/>
            <person name="Parkhill J."/>
            <person name="Rea M.C."/>
            <person name="O'Sullivan O."/>
            <person name="Ritari J."/>
            <person name="Douillard F.P."/>
            <person name="Paul Ross R."/>
            <person name="Yang R."/>
            <person name="Briner A.E."/>
            <person name="Felis G.E."/>
            <person name="de Vos W.M."/>
            <person name="Barrangou R."/>
            <person name="Klaenhammer T.R."/>
            <person name="Caufield P.W."/>
            <person name="Cui Y."/>
            <person name="Zhang H."/>
            <person name="O'Toole P.W."/>
        </authorList>
    </citation>
    <scope>NUCLEOTIDE SEQUENCE [LARGE SCALE GENOMIC DNA]</scope>
    <source>
        <strain evidence="2 3">DSM 16045</strain>
    </source>
</reference>
<name>A0A0R1VAZ1_9LACO</name>
<feature type="transmembrane region" description="Helical" evidence="1">
    <location>
        <begin position="12"/>
        <end position="35"/>
    </location>
</feature>
<dbReference type="GO" id="GO:0022857">
    <property type="term" value="F:transmembrane transporter activity"/>
    <property type="evidence" value="ECO:0007669"/>
    <property type="project" value="InterPro"/>
</dbReference>
<feature type="transmembrane region" description="Helical" evidence="1">
    <location>
        <begin position="155"/>
        <end position="173"/>
    </location>
</feature>
<keyword evidence="3" id="KW-1185">Reference proteome</keyword>
<gene>
    <name evidence="2" type="ORF">FC60_GL001650</name>
</gene>
<keyword evidence="1" id="KW-1133">Transmembrane helix</keyword>
<proteinExistence type="predicted"/>
<dbReference type="Gene3D" id="1.10.1760.20">
    <property type="match status" value="1"/>
</dbReference>
<evidence type="ECO:0000313" key="3">
    <source>
        <dbReference type="Proteomes" id="UP000051739"/>
    </source>
</evidence>
<dbReference type="AlphaFoldDB" id="A0A0R1VAZ1"/>
<evidence type="ECO:0000256" key="1">
    <source>
        <dbReference type="SAM" id="Phobius"/>
    </source>
</evidence>
<dbReference type="InterPro" id="IPR030949">
    <property type="entry name" value="ECF_S_folate_fam"/>
</dbReference>
<feature type="transmembrane region" description="Helical" evidence="1">
    <location>
        <begin position="116"/>
        <end position="143"/>
    </location>
</feature>
<dbReference type="EMBL" id="AZFN01000008">
    <property type="protein sequence ID" value="KRM02640.1"/>
    <property type="molecule type" value="Genomic_DNA"/>
</dbReference>
<dbReference type="Pfam" id="PF12822">
    <property type="entry name" value="ECF_trnsprt"/>
    <property type="match status" value="1"/>
</dbReference>
<dbReference type="NCBIfam" id="TIGR04518">
    <property type="entry name" value="ECF_S_folT_fam"/>
    <property type="match status" value="1"/>
</dbReference>
<feature type="transmembrane region" description="Helical" evidence="1">
    <location>
        <begin position="83"/>
        <end position="104"/>
    </location>
</feature>
<organism evidence="2 3">
    <name type="scientific">Limosilactobacillus gastricus DSM 16045</name>
    <dbReference type="NCBI Taxonomy" id="1423749"/>
    <lineage>
        <taxon>Bacteria</taxon>
        <taxon>Bacillati</taxon>
        <taxon>Bacillota</taxon>
        <taxon>Bacilli</taxon>
        <taxon>Lactobacillales</taxon>
        <taxon>Lactobacillaceae</taxon>
        <taxon>Limosilactobacillus</taxon>
    </lineage>
</organism>
<accession>A0A0R1VAZ1</accession>
<feature type="transmembrane region" description="Helical" evidence="1">
    <location>
        <begin position="47"/>
        <end position="68"/>
    </location>
</feature>